<keyword evidence="14" id="KW-0805">Transcription regulation</keyword>
<feature type="coiled-coil region" evidence="23">
    <location>
        <begin position="13"/>
        <end position="77"/>
    </location>
</feature>
<evidence type="ECO:0000259" key="26">
    <source>
        <dbReference type="PROSITE" id="PS51285"/>
    </source>
</evidence>
<dbReference type="FunFam" id="3.30.200.20:FF:000058">
    <property type="entry name" value="Putative serine/threonine-protein kinase N2"/>
    <property type="match status" value="1"/>
</dbReference>
<dbReference type="InterPro" id="IPR035892">
    <property type="entry name" value="C2_domain_sf"/>
</dbReference>
<dbReference type="SMART" id="SM00220">
    <property type="entry name" value="S_TKc"/>
    <property type="match status" value="1"/>
</dbReference>
<dbReference type="SUPFAM" id="SSF46585">
    <property type="entry name" value="HR1 repeat"/>
    <property type="match status" value="3"/>
</dbReference>
<evidence type="ECO:0000256" key="14">
    <source>
        <dbReference type="ARBA" id="ARBA00023015"/>
    </source>
</evidence>
<dbReference type="Gene3D" id="3.30.200.20">
    <property type="entry name" value="Phosphorylase Kinase, domain 1"/>
    <property type="match status" value="1"/>
</dbReference>
<dbReference type="InterPro" id="IPR000961">
    <property type="entry name" value="AGC-kinase_C"/>
</dbReference>
<evidence type="ECO:0000256" key="4">
    <source>
        <dbReference type="ARBA" id="ARBA00005490"/>
    </source>
</evidence>
<dbReference type="Pfam" id="PF00069">
    <property type="entry name" value="Pkinase"/>
    <property type="match status" value="1"/>
</dbReference>
<keyword evidence="17" id="KW-0804">Transcription</keyword>
<dbReference type="Gene3D" id="1.10.287.160">
    <property type="entry name" value="HR1 repeat"/>
    <property type="match status" value="3"/>
</dbReference>
<keyword evidence="13 22" id="KW-0067">ATP-binding</keyword>
<organism evidence="28 29">
    <name type="scientific">Cyprinus carpio</name>
    <name type="common">Common carp</name>
    <dbReference type="NCBI Taxonomy" id="7962"/>
    <lineage>
        <taxon>Eukaryota</taxon>
        <taxon>Metazoa</taxon>
        <taxon>Chordata</taxon>
        <taxon>Craniata</taxon>
        <taxon>Vertebrata</taxon>
        <taxon>Euteleostomi</taxon>
        <taxon>Actinopterygii</taxon>
        <taxon>Neopterygii</taxon>
        <taxon>Teleostei</taxon>
        <taxon>Ostariophysi</taxon>
        <taxon>Cypriniformes</taxon>
        <taxon>Cyprinidae</taxon>
        <taxon>Cyprininae</taxon>
        <taxon>Cyprinus</taxon>
    </lineage>
</organism>
<dbReference type="GO" id="GO:0031267">
    <property type="term" value="F:small GTPase binding"/>
    <property type="evidence" value="ECO:0007669"/>
    <property type="project" value="InterPro"/>
</dbReference>
<name>A0A8C2B1P2_CYPCA</name>
<dbReference type="PROSITE" id="PS00107">
    <property type="entry name" value="PROTEIN_KINASE_ATP"/>
    <property type="match status" value="1"/>
</dbReference>
<dbReference type="SMART" id="SM00742">
    <property type="entry name" value="Hr1"/>
    <property type="match status" value="3"/>
</dbReference>
<keyword evidence="6" id="KW-0963">Cytoplasm</keyword>
<dbReference type="PROSITE" id="PS51860">
    <property type="entry name" value="REM_1"/>
    <property type="match status" value="3"/>
</dbReference>
<dbReference type="GO" id="GO:0005634">
    <property type="term" value="C:nucleus"/>
    <property type="evidence" value="ECO:0007669"/>
    <property type="project" value="UniProtKB-SubCell"/>
</dbReference>
<evidence type="ECO:0000259" key="27">
    <source>
        <dbReference type="PROSITE" id="PS51860"/>
    </source>
</evidence>
<dbReference type="FunFam" id="1.10.287.160:FF:000003">
    <property type="entry name" value="Putative serine/threonine-protein kinase N2"/>
    <property type="match status" value="1"/>
</dbReference>
<feature type="domain" description="REM-1" evidence="27">
    <location>
        <begin position="92"/>
        <end position="171"/>
    </location>
</feature>
<feature type="compositionally biased region" description="Polar residues" evidence="24">
    <location>
        <begin position="346"/>
        <end position="356"/>
    </location>
</feature>
<feature type="domain" description="AGC-kinase C-terminal" evidence="26">
    <location>
        <begin position="790"/>
        <end position="856"/>
    </location>
</feature>
<dbReference type="InterPro" id="IPR000719">
    <property type="entry name" value="Prot_kinase_dom"/>
</dbReference>
<evidence type="ECO:0000256" key="9">
    <source>
        <dbReference type="ARBA" id="ARBA00022679"/>
    </source>
</evidence>
<dbReference type="InterPro" id="IPR037313">
    <property type="entry name" value="PKN_HR1_1"/>
</dbReference>
<feature type="domain" description="REM-1" evidence="27">
    <location>
        <begin position="1"/>
        <end position="73"/>
    </location>
</feature>
<evidence type="ECO:0000256" key="2">
    <source>
        <dbReference type="ARBA" id="ARBA00004370"/>
    </source>
</evidence>
<feature type="binding site" evidence="22">
    <location>
        <position position="559"/>
    </location>
    <ligand>
        <name>ATP</name>
        <dbReference type="ChEBI" id="CHEBI:30616"/>
    </ligand>
</feature>
<protein>
    <recommendedName>
        <fullName evidence="5">protein kinase C</fullName>
        <ecNumber evidence="5">2.7.11.13</ecNumber>
    </recommendedName>
</protein>
<evidence type="ECO:0000256" key="7">
    <source>
        <dbReference type="ARBA" id="ARBA00022527"/>
    </source>
</evidence>
<dbReference type="InterPro" id="IPR017892">
    <property type="entry name" value="Pkinase_C"/>
</dbReference>
<reference evidence="28" key="1">
    <citation type="submission" date="2025-08" db="UniProtKB">
        <authorList>
            <consortium name="Ensembl"/>
        </authorList>
    </citation>
    <scope>IDENTIFICATION</scope>
</reference>
<evidence type="ECO:0000256" key="11">
    <source>
        <dbReference type="ARBA" id="ARBA00022741"/>
    </source>
</evidence>
<evidence type="ECO:0000256" key="1">
    <source>
        <dbReference type="ARBA" id="ARBA00004123"/>
    </source>
</evidence>
<comment type="similarity">
    <text evidence="4">Belongs to the protein kinase superfamily. AGC Ser/Thr protein kinase family. PKC subfamily.</text>
</comment>
<evidence type="ECO:0000256" key="18">
    <source>
        <dbReference type="ARBA" id="ARBA00023242"/>
    </source>
</evidence>
<evidence type="ECO:0000256" key="10">
    <source>
        <dbReference type="ARBA" id="ARBA00022737"/>
    </source>
</evidence>
<dbReference type="Ensembl" id="ENSCCRT00015115565.1">
    <property type="protein sequence ID" value="ENSCCRP00015112037.1"/>
    <property type="gene ID" value="ENSCCRG00015044363.1"/>
</dbReference>
<dbReference type="SUPFAM" id="SSF56112">
    <property type="entry name" value="Protein kinase-like (PK-like)"/>
    <property type="match status" value="1"/>
</dbReference>
<dbReference type="CDD" id="cd11637">
    <property type="entry name" value="HR1_PKN3_3"/>
    <property type="match status" value="1"/>
</dbReference>
<dbReference type="InterPro" id="IPR037784">
    <property type="entry name" value="C2_PKN"/>
</dbReference>
<sequence>MDPEFQQRVEDAIALLRQEIQRELKIKEAAERLRRAVTNRKNAADVDGQLRASSRKLEQLHLELQELNAHAMATQKDTITGETALLVHIPSSLSFSKITSPLGSHVHTLKKQLTMELKVKQGAENIIQTYANSSVKDRKMLSTAQQMLQDSKTKIELLRMQIVKVTQAREGERETTQPEGRPSETISPLELRVEELRHHLKIEAAVAEGAKNVVKQLGVRKVQDRRALAEAQARLQESSQKLDLLRLSLEQRLGELPHDHPKRAAIKEELTVGSSPVVGWQRDRLRSSSSASSSLFKPASLTGRLDVRLMGCQDLLESVPGRCRVSNMSSAPGSPSESKSLKMRTGLSTRSTNGKTTKTDELSLEISAVLKVDNKIVGRTHWRSLSKEAWNQSFSIELERSRELEIAVYWRDWRSLCAVKFLRLEDFLDNQRHGMCLYLEPQGTLFTEPDHRSPLANRKNFLRAAQMNMNFATWGRLMMSVLPPCNSTVNALSPPLPGSEPMSPSTVSTCPWGLVEENISIKSGMQMEDFNCISVLGRGHFGKVLLAEFRRTGKLYAIKALKKGDVVTRDEVDSLMCEKRIFETINVSRHPFLVNLYGCFQTPDHVCFVMEYSPGGDLMTHIHNNVFSERQTRFYSACVLLGLEFLHQNRIVYRDLKLDNLLMDSDGFVRIADFGLCKEGMGHGDRTSTFCGTPEFLAPEVLTDSTYTRAVDWWGLGVLIYEMLVGESPFPGDDEEEVFDSIVNDEVRYPRFLSPESVSIIQKLLQKNPEKRLGAGEQDANEVKKHRFFQGIDWEALLAKRVKPPFLPSVKAPADVSNFDEEFTRLKPVLTPPQTPFFLTAEQQEFFADFDFSALH</sequence>
<keyword evidence="12" id="KW-0418">Kinase</keyword>
<dbReference type="InterPro" id="IPR011072">
    <property type="entry name" value="HR1_rho-bd"/>
</dbReference>
<keyword evidence="16" id="KW-0472">Membrane</keyword>
<feature type="compositionally biased region" description="Low complexity" evidence="24">
    <location>
        <begin position="326"/>
        <end position="338"/>
    </location>
</feature>
<dbReference type="PROSITE" id="PS00108">
    <property type="entry name" value="PROTEIN_KINASE_ST"/>
    <property type="match status" value="1"/>
</dbReference>
<dbReference type="EC" id="2.7.11.13" evidence="5"/>
<dbReference type="PROSITE" id="PS50011">
    <property type="entry name" value="PROTEIN_KINASE_DOM"/>
    <property type="match status" value="1"/>
</dbReference>
<dbReference type="InterPro" id="IPR017441">
    <property type="entry name" value="Protein_kinase_ATP_BS"/>
</dbReference>
<evidence type="ECO:0000259" key="25">
    <source>
        <dbReference type="PROSITE" id="PS50011"/>
    </source>
</evidence>
<dbReference type="SUPFAM" id="SSF49562">
    <property type="entry name" value="C2 domain (Calcium/lipid-binding domain, CaLB)"/>
    <property type="match status" value="1"/>
</dbReference>
<evidence type="ECO:0000256" key="16">
    <source>
        <dbReference type="ARBA" id="ARBA00023136"/>
    </source>
</evidence>
<evidence type="ECO:0000256" key="12">
    <source>
        <dbReference type="ARBA" id="ARBA00022777"/>
    </source>
</evidence>
<keyword evidence="10" id="KW-0677">Repeat</keyword>
<dbReference type="CDD" id="cd08687">
    <property type="entry name" value="C2_PKN-like"/>
    <property type="match status" value="1"/>
</dbReference>
<dbReference type="PROSITE" id="PS51285">
    <property type="entry name" value="AGC_KINASE_CTER"/>
    <property type="match status" value="1"/>
</dbReference>
<keyword evidence="15 21" id="KW-0175">Coiled coil</keyword>
<dbReference type="FunFam" id="1.10.287.160:FF:000001">
    <property type="entry name" value="Putative serine/threonine-protein kinase N2"/>
    <property type="match status" value="1"/>
</dbReference>
<evidence type="ECO:0000256" key="20">
    <source>
        <dbReference type="ARBA" id="ARBA00047470"/>
    </source>
</evidence>
<evidence type="ECO:0000256" key="8">
    <source>
        <dbReference type="ARBA" id="ARBA00022553"/>
    </source>
</evidence>
<feature type="region of interest" description="Disordered" evidence="24">
    <location>
        <begin position="168"/>
        <end position="187"/>
    </location>
</feature>
<comment type="subcellular location">
    <subcellularLocation>
        <location evidence="3">Cytoplasm</location>
    </subcellularLocation>
    <subcellularLocation>
        <location evidence="2">Membrane</location>
    </subcellularLocation>
    <subcellularLocation>
        <location evidence="1">Nucleus</location>
    </subcellularLocation>
</comment>
<evidence type="ECO:0000256" key="24">
    <source>
        <dbReference type="SAM" id="MobiDB-lite"/>
    </source>
</evidence>
<dbReference type="PANTHER" id="PTHR24351">
    <property type="entry name" value="RIBOSOMAL PROTEIN S6 KINASE"/>
    <property type="match status" value="1"/>
</dbReference>
<evidence type="ECO:0000256" key="5">
    <source>
        <dbReference type="ARBA" id="ARBA00012429"/>
    </source>
</evidence>
<dbReference type="Gene3D" id="1.10.510.10">
    <property type="entry name" value="Transferase(Phosphotransferase) domain 1"/>
    <property type="match status" value="1"/>
</dbReference>
<dbReference type="GO" id="GO:0004697">
    <property type="term" value="F:diacylglycerol-dependent serine/threonine kinase activity"/>
    <property type="evidence" value="ECO:0007669"/>
    <property type="project" value="UniProtKB-EC"/>
</dbReference>
<evidence type="ECO:0000256" key="15">
    <source>
        <dbReference type="ARBA" id="ARBA00023054"/>
    </source>
</evidence>
<dbReference type="Pfam" id="PF02185">
    <property type="entry name" value="HR1"/>
    <property type="match status" value="3"/>
</dbReference>
<feature type="domain" description="REM-1" evidence="27">
    <location>
        <begin position="175"/>
        <end position="258"/>
    </location>
</feature>
<dbReference type="GO" id="GO:0005737">
    <property type="term" value="C:cytoplasm"/>
    <property type="evidence" value="ECO:0007669"/>
    <property type="project" value="UniProtKB-SubCell"/>
</dbReference>
<dbReference type="InterPro" id="IPR008271">
    <property type="entry name" value="Ser/Thr_kinase_AS"/>
</dbReference>
<dbReference type="Pfam" id="PF00433">
    <property type="entry name" value="Pkinase_C"/>
    <property type="match status" value="1"/>
</dbReference>
<dbReference type="AlphaFoldDB" id="A0A8C2B1P2"/>
<evidence type="ECO:0000256" key="6">
    <source>
        <dbReference type="ARBA" id="ARBA00022490"/>
    </source>
</evidence>
<comment type="catalytic activity">
    <reaction evidence="19">
        <text>L-threonyl-[protein] + ATP = O-phospho-L-threonyl-[protein] + ADP + H(+)</text>
        <dbReference type="Rhea" id="RHEA:46608"/>
        <dbReference type="Rhea" id="RHEA-COMP:11060"/>
        <dbReference type="Rhea" id="RHEA-COMP:11605"/>
        <dbReference type="ChEBI" id="CHEBI:15378"/>
        <dbReference type="ChEBI" id="CHEBI:30013"/>
        <dbReference type="ChEBI" id="CHEBI:30616"/>
        <dbReference type="ChEBI" id="CHEBI:61977"/>
        <dbReference type="ChEBI" id="CHEBI:456216"/>
        <dbReference type="EC" id="2.7.11.13"/>
    </reaction>
</comment>
<dbReference type="InterPro" id="IPR011009">
    <property type="entry name" value="Kinase-like_dom_sf"/>
</dbReference>
<dbReference type="FunFam" id="1.10.510.10:FF:000038">
    <property type="entry name" value="serine/threonine-protein kinase N2 isoform X1"/>
    <property type="match status" value="1"/>
</dbReference>
<keyword evidence="8" id="KW-0597">Phosphoprotein</keyword>
<keyword evidence="9" id="KW-0808">Transferase</keyword>
<evidence type="ECO:0000313" key="28">
    <source>
        <dbReference type="Ensembl" id="ENSCCRP00015112037.1"/>
    </source>
</evidence>
<keyword evidence="11 22" id="KW-0547">Nucleotide-binding</keyword>
<feature type="coiled-coil region" evidence="23">
    <location>
        <begin position="221"/>
        <end position="248"/>
    </location>
</feature>
<dbReference type="CDD" id="cd11622">
    <property type="entry name" value="HR1_PKN_1"/>
    <property type="match status" value="1"/>
</dbReference>
<feature type="region of interest" description="Disordered" evidence="24">
    <location>
        <begin position="326"/>
        <end position="356"/>
    </location>
</feature>
<feature type="domain" description="Protein kinase" evidence="25">
    <location>
        <begin position="530"/>
        <end position="789"/>
    </location>
</feature>
<proteinExistence type="inferred from homology"/>
<keyword evidence="7" id="KW-0723">Serine/threonine-protein kinase</keyword>
<dbReference type="InterPro" id="IPR036274">
    <property type="entry name" value="HR1_rpt_sf"/>
</dbReference>
<evidence type="ECO:0000313" key="29">
    <source>
        <dbReference type="Proteomes" id="UP000694700"/>
    </source>
</evidence>
<keyword evidence="18" id="KW-0539">Nucleus</keyword>
<dbReference type="Proteomes" id="UP000694700">
    <property type="component" value="Unplaced"/>
</dbReference>
<dbReference type="GO" id="GO:0007165">
    <property type="term" value="P:signal transduction"/>
    <property type="evidence" value="ECO:0007669"/>
    <property type="project" value="InterPro"/>
</dbReference>
<dbReference type="SMART" id="SM00133">
    <property type="entry name" value="S_TK_X"/>
    <property type="match status" value="1"/>
</dbReference>
<evidence type="ECO:0000256" key="3">
    <source>
        <dbReference type="ARBA" id="ARBA00004496"/>
    </source>
</evidence>
<accession>A0A8C2B1P2</accession>
<evidence type="ECO:0000256" key="17">
    <source>
        <dbReference type="ARBA" id="ARBA00023163"/>
    </source>
</evidence>
<evidence type="ECO:0000256" key="23">
    <source>
        <dbReference type="SAM" id="Coils"/>
    </source>
</evidence>
<dbReference type="GO" id="GO:0016020">
    <property type="term" value="C:membrane"/>
    <property type="evidence" value="ECO:0007669"/>
    <property type="project" value="UniProtKB-SubCell"/>
</dbReference>
<dbReference type="CDD" id="cd05589">
    <property type="entry name" value="STKc_PKN"/>
    <property type="match status" value="1"/>
</dbReference>
<dbReference type="GO" id="GO:0005524">
    <property type="term" value="F:ATP binding"/>
    <property type="evidence" value="ECO:0007669"/>
    <property type="project" value="UniProtKB-UniRule"/>
</dbReference>
<evidence type="ECO:0000256" key="19">
    <source>
        <dbReference type="ARBA" id="ARBA00047272"/>
    </source>
</evidence>
<evidence type="ECO:0000256" key="13">
    <source>
        <dbReference type="ARBA" id="ARBA00022840"/>
    </source>
</evidence>
<evidence type="ECO:0000256" key="22">
    <source>
        <dbReference type="PROSITE-ProRule" id="PRU10141"/>
    </source>
</evidence>
<evidence type="ECO:0000256" key="21">
    <source>
        <dbReference type="PROSITE-ProRule" id="PRU01207"/>
    </source>
</evidence>
<comment type="catalytic activity">
    <reaction evidence="20">
        <text>L-seryl-[protein] + ATP = O-phospho-L-seryl-[protein] + ADP + H(+)</text>
        <dbReference type="Rhea" id="RHEA:17989"/>
        <dbReference type="Rhea" id="RHEA-COMP:9863"/>
        <dbReference type="Rhea" id="RHEA-COMP:11604"/>
        <dbReference type="ChEBI" id="CHEBI:15378"/>
        <dbReference type="ChEBI" id="CHEBI:29999"/>
        <dbReference type="ChEBI" id="CHEBI:30616"/>
        <dbReference type="ChEBI" id="CHEBI:83421"/>
        <dbReference type="ChEBI" id="CHEBI:456216"/>
        <dbReference type="EC" id="2.7.11.13"/>
    </reaction>
</comment>